<feature type="non-terminal residue" evidence="2">
    <location>
        <position position="1"/>
    </location>
</feature>
<reference evidence="2" key="1">
    <citation type="submission" date="2020-02" db="EMBL/GenBank/DDBJ databases">
        <authorList>
            <person name="Meier V. D."/>
        </authorList>
    </citation>
    <scope>NUCLEOTIDE SEQUENCE</scope>
    <source>
        <strain evidence="2">AVDCRST_MAG72</strain>
    </source>
</reference>
<organism evidence="2">
    <name type="scientific">uncultured Nocardioidaceae bacterium</name>
    <dbReference type="NCBI Taxonomy" id="253824"/>
    <lineage>
        <taxon>Bacteria</taxon>
        <taxon>Bacillati</taxon>
        <taxon>Actinomycetota</taxon>
        <taxon>Actinomycetes</taxon>
        <taxon>Propionibacteriales</taxon>
        <taxon>Nocardioidaceae</taxon>
        <taxon>environmental samples</taxon>
    </lineage>
</organism>
<protein>
    <submittedName>
        <fullName evidence="2">Uncharacterized protein</fullName>
    </submittedName>
</protein>
<accession>A0A6J4MLJ7</accession>
<feature type="region of interest" description="Disordered" evidence="1">
    <location>
        <begin position="1"/>
        <end position="169"/>
    </location>
</feature>
<proteinExistence type="predicted"/>
<evidence type="ECO:0000256" key="1">
    <source>
        <dbReference type="SAM" id="MobiDB-lite"/>
    </source>
</evidence>
<sequence>VERARAPGPDDRGPLPGVGGGDHLRVRGPAGRLRGDAPDHSTGLRRTRVRPAAPRWARHRGPARLDGPRRHSRGGNGGRLPLARRARASRDARGLRVRRRRTPAGARARLRTRHHACRRGACRRAGAVRAPAQRVRPQRCRARALRGPRLRHRRDTDAQGSDRSSRQPL</sequence>
<gene>
    <name evidence="2" type="ORF">AVDCRST_MAG72-2432</name>
</gene>
<feature type="compositionally biased region" description="Basic and acidic residues" evidence="1">
    <location>
        <begin position="1"/>
        <end position="13"/>
    </location>
</feature>
<dbReference type="AlphaFoldDB" id="A0A6J4MLJ7"/>
<dbReference type="EMBL" id="CADCUJ010000101">
    <property type="protein sequence ID" value="CAA9362769.1"/>
    <property type="molecule type" value="Genomic_DNA"/>
</dbReference>
<name>A0A6J4MLJ7_9ACTN</name>
<evidence type="ECO:0000313" key="2">
    <source>
        <dbReference type="EMBL" id="CAA9362769.1"/>
    </source>
</evidence>
<feature type="compositionally biased region" description="Low complexity" evidence="1">
    <location>
        <begin position="123"/>
        <end position="132"/>
    </location>
</feature>
<feature type="compositionally biased region" description="Basic residues" evidence="1">
    <location>
        <begin position="95"/>
        <end position="122"/>
    </location>
</feature>
<feature type="compositionally biased region" description="Polar residues" evidence="1">
    <location>
        <begin position="158"/>
        <end position="169"/>
    </location>
</feature>
<feature type="non-terminal residue" evidence="2">
    <location>
        <position position="169"/>
    </location>
</feature>
<feature type="compositionally biased region" description="Basic residues" evidence="1">
    <location>
        <begin position="136"/>
        <end position="153"/>
    </location>
</feature>